<name>A0A1S6KMB4_9STRA</name>
<comment type="subcellular location">
    <subcellularLocation>
        <location evidence="1 14">Endoplasmic reticulum membrane</location>
        <topology evidence="1 14">Multi-pass membrane protein</topology>
    </subcellularLocation>
</comment>
<feature type="transmembrane region" description="Helical" evidence="14">
    <location>
        <begin position="213"/>
        <end position="233"/>
    </location>
</feature>
<keyword evidence="10 14" id="KW-1133">Transmembrane helix</keyword>
<accession>A0A1S6KMB4</accession>
<reference evidence="16" key="1">
    <citation type="journal article" date="2017" name="Biotechnol. Biofuels">
        <title>Nannochloropsis, a rich source of diacylglycerol acyltransferases for engineering of triacylglycerol content in different hosts.</title>
        <authorList>
            <person name="Zienkiewicz K."/>
            <person name="Zienkiewicz A."/>
            <person name="Poliner E."/>
            <person name="Du Z.Y."/>
            <person name="Vollheyde K."/>
            <person name="Herrfurth C."/>
            <person name="Marmon S."/>
            <person name="Farre E.M."/>
            <person name="Feussner I."/>
            <person name="Benning C."/>
        </authorList>
    </citation>
    <scope>NUCLEOTIDE SEQUENCE</scope>
    <source>
        <strain evidence="16">CCMP1779</strain>
    </source>
</reference>
<keyword evidence="9 14" id="KW-0256">Endoplasmic reticulum</keyword>
<organism evidence="16">
    <name type="scientific">Nannochloropsis oceanica</name>
    <dbReference type="NCBI Taxonomy" id="145522"/>
    <lineage>
        <taxon>Eukaryota</taxon>
        <taxon>Sar</taxon>
        <taxon>Stramenopiles</taxon>
        <taxon>Ochrophyta</taxon>
        <taxon>Eustigmatophyceae</taxon>
        <taxon>Eustigmatales</taxon>
        <taxon>Monodopsidaceae</taxon>
        <taxon>Nannochloropsis</taxon>
    </lineage>
</organism>
<keyword evidence="13 16" id="KW-0012">Acyltransferase</keyword>
<keyword evidence="12 14" id="KW-0472">Membrane</keyword>
<keyword evidence="7 14" id="KW-0812">Transmembrane</keyword>
<dbReference type="AlphaFoldDB" id="A0A1S6KMB4"/>
<sequence length="373" mass="41081">MAHLFRRRSKGEGNSTSSRCLSLSEGNKAMLILSSEIEPPASATSKAATSGIKEIGDPSLPTVALLSLPSISKADTNSATAAVAAGTLEDAAAGALTAPFADRSVKKQYGQDGDGAQCKEAEGGRKRSGSVGNLLLSSMTSFSKGTSLSFLTGEDKTPSPPETGPAGIDFSTPAHPTMQFVDFIITFLLVHYIQVFYSLVFLFIYLVKHGHRWPYFLAAIYAPSYFIPLQRLGGWPFKGFMRRPFWRCVQRTLALQVEREVELSPDEQYIFGWHPEVSILLGGGSKEIYTTDPYTPETTLVLKIRKGFIRMALRYGCALVPVYTFGEKYAYHRLGQATGFARWLLAVLKVPFLIFWGRHKHKYAKPEEFVAIS</sequence>
<dbReference type="PANTHER" id="PTHR12317:SF0">
    <property type="entry name" value="ACYLTRANSFERASE"/>
    <property type="match status" value="1"/>
</dbReference>
<evidence type="ECO:0000256" key="14">
    <source>
        <dbReference type="RuleBase" id="RU367023"/>
    </source>
</evidence>
<gene>
    <name evidence="16" type="primary">DGTT2</name>
</gene>
<evidence type="ECO:0000256" key="13">
    <source>
        <dbReference type="ARBA" id="ARBA00023315"/>
    </source>
</evidence>
<dbReference type="PANTHER" id="PTHR12317">
    <property type="entry name" value="DIACYLGLYCEROL O-ACYLTRANSFERASE"/>
    <property type="match status" value="1"/>
</dbReference>
<dbReference type="Pfam" id="PF03982">
    <property type="entry name" value="DAGAT"/>
    <property type="match status" value="1"/>
</dbReference>
<feature type="region of interest" description="Disordered" evidence="15">
    <location>
        <begin position="107"/>
        <end position="131"/>
    </location>
</feature>
<evidence type="ECO:0000256" key="1">
    <source>
        <dbReference type="ARBA" id="ARBA00004477"/>
    </source>
</evidence>
<dbReference type="InterPro" id="IPR007130">
    <property type="entry name" value="DAGAT"/>
</dbReference>
<protein>
    <recommendedName>
        <fullName evidence="14">Acyltransferase</fullName>
        <ecNumber evidence="14">2.3.1.-</ecNumber>
    </recommendedName>
</protein>
<feature type="transmembrane region" description="Helical" evidence="14">
    <location>
        <begin position="183"/>
        <end position="207"/>
    </location>
</feature>
<keyword evidence="5" id="KW-0444">Lipid biosynthesis</keyword>
<comment type="pathway">
    <text evidence="2">Glycerolipid metabolism; triacylglycerol biosynthesis.</text>
</comment>
<feature type="region of interest" description="Disordered" evidence="15">
    <location>
        <begin position="1"/>
        <end position="21"/>
    </location>
</feature>
<evidence type="ECO:0000313" key="16">
    <source>
        <dbReference type="EMBL" id="AQT19706.1"/>
    </source>
</evidence>
<evidence type="ECO:0000256" key="8">
    <source>
        <dbReference type="ARBA" id="ARBA00022798"/>
    </source>
</evidence>
<dbReference type="GO" id="GO:0004144">
    <property type="term" value="F:diacylglycerol O-acyltransferase activity"/>
    <property type="evidence" value="ECO:0007669"/>
    <property type="project" value="TreeGrafter"/>
</dbReference>
<dbReference type="GO" id="GO:0019432">
    <property type="term" value="P:triglyceride biosynthetic process"/>
    <property type="evidence" value="ECO:0007669"/>
    <property type="project" value="TreeGrafter"/>
</dbReference>
<dbReference type="EC" id="2.3.1.-" evidence="14"/>
<evidence type="ECO:0000256" key="12">
    <source>
        <dbReference type="ARBA" id="ARBA00023136"/>
    </source>
</evidence>
<evidence type="ECO:0000256" key="3">
    <source>
        <dbReference type="ARBA" id="ARBA00005189"/>
    </source>
</evidence>
<comment type="similarity">
    <text evidence="4 14">Belongs to the diacylglycerol acyltransferase family.</text>
</comment>
<keyword evidence="11" id="KW-0443">Lipid metabolism</keyword>
<evidence type="ECO:0000256" key="9">
    <source>
        <dbReference type="ARBA" id="ARBA00022824"/>
    </source>
</evidence>
<keyword evidence="8" id="KW-0319">Glycerol metabolism</keyword>
<evidence type="ECO:0000256" key="15">
    <source>
        <dbReference type="SAM" id="MobiDB-lite"/>
    </source>
</evidence>
<evidence type="ECO:0000256" key="4">
    <source>
        <dbReference type="ARBA" id="ARBA00005420"/>
    </source>
</evidence>
<dbReference type="EMBL" id="KY273669">
    <property type="protein sequence ID" value="AQT19706.1"/>
    <property type="molecule type" value="mRNA"/>
</dbReference>
<evidence type="ECO:0000256" key="2">
    <source>
        <dbReference type="ARBA" id="ARBA00004771"/>
    </source>
</evidence>
<evidence type="ECO:0000256" key="11">
    <source>
        <dbReference type="ARBA" id="ARBA00023098"/>
    </source>
</evidence>
<proteinExistence type="evidence at transcript level"/>
<evidence type="ECO:0000256" key="5">
    <source>
        <dbReference type="ARBA" id="ARBA00022516"/>
    </source>
</evidence>
<evidence type="ECO:0000256" key="7">
    <source>
        <dbReference type="ARBA" id="ARBA00022692"/>
    </source>
</evidence>
<dbReference type="GO" id="GO:0006071">
    <property type="term" value="P:glycerol metabolic process"/>
    <property type="evidence" value="ECO:0007669"/>
    <property type="project" value="UniProtKB-KW"/>
</dbReference>
<evidence type="ECO:0000256" key="10">
    <source>
        <dbReference type="ARBA" id="ARBA00022989"/>
    </source>
</evidence>
<evidence type="ECO:0000256" key="6">
    <source>
        <dbReference type="ARBA" id="ARBA00022679"/>
    </source>
</evidence>
<dbReference type="GO" id="GO:0005789">
    <property type="term" value="C:endoplasmic reticulum membrane"/>
    <property type="evidence" value="ECO:0007669"/>
    <property type="project" value="UniProtKB-SubCell"/>
</dbReference>
<keyword evidence="6 14" id="KW-0808">Transferase</keyword>
<comment type="pathway">
    <text evidence="3">Lipid metabolism.</text>
</comment>
<feature type="compositionally biased region" description="Polar residues" evidence="15">
    <location>
        <begin position="12"/>
        <end position="21"/>
    </location>
</feature>